<feature type="compositionally biased region" description="Basic and acidic residues" evidence="1">
    <location>
        <begin position="225"/>
        <end position="240"/>
    </location>
</feature>
<feature type="compositionally biased region" description="Polar residues" evidence="1">
    <location>
        <begin position="695"/>
        <end position="709"/>
    </location>
</feature>
<feature type="compositionally biased region" description="Polar residues" evidence="1">
    <location>
        <begin position="528"/>
        <end position="545"/>
    </location>
</feature>
<dbReference type="AlphaFoldDB" id="A0A7S1KPG9"/>
<gene>
    <name evidence="2" type="ORF">PCOS0759_LOCUS3559</name>
</gene>
<feature type="compositionally biased region" description="Polar residues" evidence="1">
    <location>
        <begin position="137"/>
        <end position="180"/>
    </location>
</feature>
<feature type="region of interest" description="Disordered" evidence="1">
    <location>
        <begin position="121"/>
        <end position="244"/>
    </location>
</feature>
<organism evidence="2">
    <name type="scientific">Percolomonas cosmopolitus</name>
    <dbReference type="NCBI Taxonomy" id="63605"/>
    <lineage>
        <taxon>Eukaryota</taxon>
        <taxon>Discoba</taxon>
        <taxon>Heterolobosea</taxon>
        <taxon>Tetramitia</taxon>
        <taxon>Eutetramitia</taxon>
        <taxon>Percolomonadidae</taxon>
        <taxon>Percolomonas</taxon>
    </lineage>
</organism>
<accession>A0A7S1KPG9</accession>
<feature type="compositionally biased region" description="Polar residues" evidence="1">
    <location>
        <begin position="51"/>
        <end position="68"/>
    </location>
</feature>
<feature type="compositionally biased region" description="Pro residues" evidence="1">
    <location>
        <begin position="633"/>
        <end position="645"/>
    </location>
</feature>
<name>A0A7S1KPG9_9EUKA</name>
<feature type="compositionally biased region" description="Low complexity" evidence="1">
    <location>
        <begin position="204"/>
        <end position="223"/>
    </location>
</feature>
<feature type="compositionally biased region" description="Polar residues" evidence="1">
    <location>
        <begin position="84"/>
        <end position="97"/>
    </location>
</feature>
<protein>
    <submittedName>
        <fullName evidence="2">Uncharacterized protein</fullName>
    </submittedName>
</protein>
<feature type="region of interest" description="Disordered" evidence="1">
    <location>
        <begin position="20"/>
        <end position="97"/>
    </location>
</feature>
<dbReference type="EMBL" id="HBGD01004318">
    <property type="protein sequence ID" value="CAD9080319.1"/>
    <property type="molecule type" value="Transcribed_RNA"/>
</dbReference>
<evidence type="ECO:0000256" key="1">
    <source>
        <dbReference type="SAM" id="MobiDB-lite"/>
    </source>
</evidence>
<feature type="compositionally biased region" description="Low complexity" evidence="1">
    <location>
        <begin position="26"/>
        <end position="39"/>
    </location>
</feature>
<sequence>MGKLSQHGVTHAARLSALTILPMNHAGSSPRSGTSSPTSAPKPPVPPNMPNHQEYSPDASQATNSPVLTNIPMIPSGARAPTNIRMQQRPPSASSTVSPRMIILPPGMSPHVLNAQPHRAMNQNGGPAFQLPGKNGAASTKLSTTTNSPLTSHENASPLSVNTPASQTSLPGTKNLNQESFRPIFGQASPTSMKKSSKKRKSKPLSPSSSSSPSDDNSSTSSDTDSDRRKKDNDSSEKISRRQLAQYNVSREEFDIAQALINMSNSTPGFAVQIKPSRRLNTTSSPVIPDILCSTPYKYLLEVIFPPTYFPTYDTEKFDIYLTSHATGHRYQRGMRAELQKSSLKRGNVKHVYMIQFQITSFKNKGLKFSFHVGNFYRSTPFKLVARKQKLQNEFWDKHLVPVDRKRSKVTTQSNPKLEDMFSFEDDPDKACAAQLVSLLHKSEKSKKRKRPNGGTSPRTGKATEKANGQLTPVPARPAKKRRKVDESSSSVSSGGGNSTPRGPPQGVSPLPKPMNGYSIITPIPRNQLGTLNFPNLPSHQSNGTKHPLPGRPVIYMRSSPHNPKPNSPAGGTMPQHPPRMPSHMMPQQPRSGPGSAPTLSRMMPSKQEPTLFGRRLQQVAPPPVNTSRLKPPQRPSPLSAPTPPQALLRNAGRSDHGGAPTPILSSASATLNLPPRLPMPTPTPPLQSSSSNNDSATTPHSSNQRQQA</sequence>
<proteinExistence type="predicted"/>
<feature type="region of interest" description="Disordered" evidence="1">
    <location>
        <begin position="440"/>
        <end position="709"/>
    </location>
</feature>
<feature type="compositionally biased region" description="Pro residues" evidence="1">
    <location>
        <begin position="40"/>
        <end position="49"/>
    </location>
</feature>
<evidence type="ECO:0000313" key="2">
    <source>
        <dbReference type="EMBL" id="CAD9080319.1"/>
    </source>
</evidence>
<feature type="compositionally biased region" description="Pro residues" evidence="1">
    <location>
        <begin position="676"/>
        <end position="686"/>
    </location>
</feature>
<reference evidence="2" key="1">
    <citation type="submission" date="2021-01" db="EMBL/GenBank/DDBJ databases">
        <authorList>
            <person name="Corre E."/>
            <person name="Pelletier E."/>
            <person name="Niang G."/>
            <person name="Scheremetjew M."/>
            <person name="Finn R."/>
            <person name="Kale V."/>
            <person name="Holt S."/>
            <person name="Cochrane G."/>
            <person name="Meng A."/>
            <person name="Brown T."/>
            <person name="Cohen L."/>
        </authorList>
    </citation>
    <scope>NUCLEOTIDE SEQUENCE</scope>
    <source>
        <strain evidence="2">WS</strain>
    </source>
</reference>